<dbReference type="EMBL" id="KK121967">
    <property type="protein sequence ID" value="KFM81641.1"/>
    <property type="molecule type" value="Genomic_DNA"/>
</dbReference>
<dbReference type="AlphaFoldDB" id="A0A087UWA2"/>
<feature type="non-terminal residue" evidence="1">
    <location>
        <position position="51"/>
    </location>
</feature>
<evidence type="ECO:0000313" key="1">
    <source>
        <dbReference type="EMBL" id="KFM81641.1"/>
    </source>
</evidence>
<dbReference type="Proteomes" id="UP000054359">
    <property type="component" value="Unassembled WGS sequence"/>
</dbReference>
<gene>
    <name evidence="1" type="ORF">X975_26716</name>
</gene>
<name>A0A087UWA2_STEMI</name>
<organism evidence="1 2">
    <name type="scientific">Stegodyphus mimosarum</name>
    <name type="common">African social velvet spider</name>
    <dbReference type="NCBI Taxonomy" id="407821"/>
    <lineage>
        <taxon>Eukaryota</taxon>
        <taxon>Metazoa</taxon>
        <taxon>Ecdysozoa</taxon>
        <taxon>Arthropoda</taxon>
        <taxon>Chelicerata</taxon>
        <taxon>Arachnida</taxon>
        <taxon>Araneae</taxon>
        <taxon>Araneomorphae</taxon>
        <taxon>Entelegynae</taxon>
        <taxon>Eresoidea</taxon>
        <taxon>Eresidae</taxon>
        <taxon>Stegodyphus</taxon>
    </lineage>
</organism>
<evidence type="ECO:0000313" key="2">
    <source>
        <dbReference type="Proteomes" id="UP000054359"/>
    </source>
</evidence>
<protein>
    <submittedName>
        <fullName evidence="1">Uncharacterized protein</fullName>
    </submittedName>
</protein>
<reference evidence="1 2" key="1">
    <citation type="submission" date="2013-11" db="EMBL/GenBank/DDBJ databases">
        <title>Genome sequencing of Stegodyphus mimosarum.</title>
        <authorList>
            <person name="Bechsgaard J."/>
        </authorList>
    </citation>
    <scope>NUCLEOTIDE SEQUENCE [LARGE SCALE GENOMIC DNA]</scope>
</reference>
<proteinExistence type="predicted"/>
<accession>A0A087UWA2</accession>
<keyword evidence="2" id="KW-1185">Reference proteome</keyword>
<sequence length="51" mass="6014">MTKYLTDCIGLHNFKILLLGCWWTAIKKGKKKLTLPLYENVHQSCLQRYVC</sequence>